<evidence type="ECO:0000313" key="1">
    <source>
        <dbReference type="EMBL" id="ERH96571.1"/>
    </source>
</evidence>
<accession>A0AAN4KL95</accession>
<evidence type="ECO:0000313" key="2">
    <source>
        <dbReference type="Proteomes" id="UP000013487"/>
    </source>
</evidence>
<organism evidence="1 2">
    <name type="scientific">Bacillus thuringiensis T01-328</name>
    <dbReference type="NCBI Taxonomy" id="1324966"/>
    <lineage>
        <taxon>Bacteria</taxon>
        <taxon>Bacillati</taxon>
        <taxon>Bacillota</taxon>
        <taxon>Bacilli</taxon>
        <taxon>Bacillales</taxon>
        <taxon>Bacillaceae</taxon>
        <taxon>Bacillus</taxon>
        <taxon>Bacillus cereus group</taxon>
    </lineage>
</organism>
<protein>
    <submittedName>
        <fullName evidence="1">Ribbon-helix-helix protein, copG family</fullName>
    </submittedName>
</protein>
<dbReference type="GO" id="GO:0006355">
    <property type="term" value="P:regulation of DNA-templated transcription"/>
    <property type="evidence" value="ECO:0007669"/>
    <property type="project" value="InterPro"/>
</dbReference>
<dbReference type="RefSeq" id="WP_000391901.1">
    <property type="nucleotide sequence ID" value="NZ_ARXZ02000079.1"/>
</dbReference>
<proteinExistence type="predicted"/>
<dbReference type="AlphaFoldDB" id="A0AAN4KL95"/>
<sequence length="94" mass="10946">MEELNKKPQAEMVRVNTRISKEVNGWLDEKSARTGVPKSTLIYLALEQYIQQQTMFEELPKLQQMYTQIQQQQMVQGDLLSVVNKDNNLAKFSL</sequence>
<dbReference type="Proteomes" id="UP000013487">
    <property type="component" value="Unassembled WGS sequence"/>
</dbReference>
<gene>
    <name evidence="1" type="ORF">BTCBT_007300</name>
</gene>
<dbReference type="SUPFAM" id="SSF47598">
    <property type="entry name" value="Ribbon-helix-helix"/>
    <property type="match status" value="1"/>
</dbReference>
<name>A0AAN4KL95_BACTU</name>
<comment type="caution">
    <text evidence="1">The sequence shown here is derived from an EMBL/GenBank/DDBJ whole genome shotgun (WGS) entry which is preliminary data.</text>
</comment>
<dbReference type="InterPro" id="IPR010985">
    <property type="entry name" value="Ribbon_hlx_hlx"/>
</dbReference>
<dbReference type="EMBL" id="ARXZ02000079">
    <property type="protein sequence ID" value="ERH96571.1"/>
    <property type="molecule type" value="Genomic_DNA"/>
</dbReference>
<reference evidence="1 2" key="1">
    <citation type="journal article" date="2013" name="Genome Announc.">
        <title>Draft Genome Sequence of Bacillus thuringiensis var. thuringiensis Strain T01-328, a Brazilian Isolate That Produces a Soluble Pesticide Protein, Cry1Ia.</title>
        <authorList>
            <person name="Varani A.M."/>
            <person name="Lemos M.V."/>
            <person name="Fernandes C.C."/>
            <person name="Lemos E.G."/>
            <person name="Alves E.C."/>
            <person name="Desiderio J.A."/>
        </authorList>
    </citation>
    <scope>NUCLEOTIDE SEQUENCE [LARGE SCALE GENOMIC DNA]</scope>
    <source>
        <strain evidence="1 2">T01-328</strain>
    </source>
</reference>